<feature type="transmembrane region" description="Helical" evidence="1">
    <location>
        <begin position="21"/>
        <end position="42"/>
    </location>
</feature>
<dbReference type="NCBIfam" id="NF038351">
    <property type="entry name" value="cyt_ox_assem_30"/>
    <property type="match status" value="1"/>
</dbReference>
<keyword evidence="1" id="KW-1133">Transmembrane helix</keyword>
<organism evidence="2 3">
    <name type="scientific">Herminiimonas arsenicoxydans</name>
    <dbReference type="NCBI Taxonomy" id="204773"/>
    <lineage>
        <taxon>Bacteria</taxon>
        <taxon>Pseudomonadati</taxon>
        <taxon>Pseudomonadota</taxon>
        <taxon>Betaproteobacteria</taxon>
        <taxon>Burkholderiales</taxon>
        <taxon>Oxalobacteraceae</taxon>
        <taxon>Herminiimonas</taxon>
    </lineage>
</organism>
<dbReference type="EMBL" id="CU207211">
    <property type="protein sequence ID" value="CAL63030.1"/>
    <property type="molecule type" value="Genomic_DNA"/>
</dbReference>
<keyword evidence="3" id="KW-1185">Reference proteome</keyword>
<accession>A4G943</accession>
<protein>
    <submittedName>
        <fullName evidence="2">Uncharacterized protein</fullName>
    </submittedName>
</protein>
<evidence type="ECO:0000256" key="1">
    <source>
        <dbReference type="SAM" id="Phobius"/>
    </source>
</evidence>
<name>A4G943_HERAR</name>
<evidence type="ECO:0000313" key="2">
    <source>
        <dbReference type="EMBL" id="CAL63030.1"/>
    </source>
</evidence>
<sequence length="44" mass="5099">MERRAQARLHMTDQKKRNLRTGLILAVIAAGFMLSVIAKRLWFS</sequence>
<dbReference type="Proteomes" id="UP000006697">
    <property type="component" value="Chromosome"/>
</dbReference>
<proteinExistence type="predicted"/>
<dbReference type="InterPro" id="IPR047811">
    <property type="entry name" value="CytC_ox_assmbl_put"/>
</dbReference>
<dbReference type="AlphaFoldDB" id="A4G943"/>
<dbReference type="HOGENOM" id="CLU_3217173_0_0_4"/>
<evidence type="ECO:0000313" key="3">
    <source>
        <dbReference type="Proteomes" id="UP000006697"/>
    </source>
</evidence>
<keyword evidence="1" id="KW-0812">Transmembrane</keyword>
<dbReference type="KEGG" id="har:HEAR2917"/>
<gene>
    <name evidence="2" type="ordered locus">HEAR2917</name>
</gene>
<keyword evidence="1" id="KW-0472">Membrane</keyword>
<reference evidence="2 3" key="1">
    <citation type="journal article" date="2007" name="PLoS Genet.">
        <title>A tale of two oxidation states: bacterial colonization of arsenic-rich environments.</title>
        <authorList>
            <person name="Muller D."/>
            <person name="Medigue C."/>
            <person name="Koechler S."/>
            <person name="Barbe V."/>
            <person name="Barakat M."/>
            <person name="Talla E."/>
            <person name="Bonnefoy V."/>
            <person name="Krin E."/>
            <person name="Arsene-Ploetze F."/>
            <person name="Carapito C."/>
            <person name="Chandler M."/>
            <person name="Cournoyer B."/>
            <person name="Cruveiller S."/>
            <person name="Dossat C."/>
            <person name="Duval S."/>
            <person name="Heymann M."/>
            <person name="Leize E."/>
            <person name="Lieutaud A."/>
            <person name="Lievremont D."/>
            <person name="Makita Y."/>
            <person name="Mangenot S."/>
            <person name="Nitschke W."/>
            <person name="Ortet P."/>
            <person name="Perdrial N."/>
            <person name="Schoepp B."/>
            <person name="Siguier N."/>
            <person name="Simeonova D.D."/>
            <person name="Rouy Z."/>
            <person name="Segurens B."/>
            <person name="Turlin E."/>
            <person name="Vallenet D."/>
            <person name="Van Dorsselaer A."/>
            <person name="Weiss S."/>
            <person name="Weissenbach J."/>
            <person name="Lett M.C."/>
            <person name="Danchin A."/>
            <person name="Bertin P.N."/>
        </authorList>
    </citation>
    <scope>NUCLEOTIDE SEQUENCE [LARGE SCALE GENOMIC DNA]</scope>
    <source>
        <strain evidence="3">ULPAs1</strain>
    </source>
</reference>